<dbReference type="InterPro" id="IPR035906">
    <property type="entry name" value="MetI-like_sf"/>
</dbReference>
<evidence type="ECO:0000313" key="11">
    <source>
        <dbReference type="EMBL" id="RAU20542.1"/>
    </source>
</evidence>
<accession>A0A364NU03</accession>
<name>A0A364NU03_9PROT</name>
<proteinExistence type="inferred from homology"/>
<feature type="transmembrane region" description="Helical" evidence="9">
    <location>
        <begin position="89"/>
        <end position="109"/>
    </location>
</feature>
<sequence>MTMTAATVTIKQGRSVRRAAIVVPWLRNFSLLAALLGGWQIASAVILPRFDPQIGVLLPSPAGVAITLAGLLASGELLIHLAASVKREAIAFLIAALAIPVGVAMGWRHSIHAQLYPVLEVLRPIPPLAWIPLSILWFGLGELQNQFIIFLGLVFPILLNTVEGVHRVDRNLIRAARSLGASEWKVLRRVVIPAALPQIVVGVRVGLGTGWMALVAAELVGANSGLGFMINDARSLLRTDIVVAGMVAIGVAGLAIDLGIRALARRLLPWSPSLTKRD</sequence>
<evidence type="ECO:0000256" key="8">
    <source>
        <dbReference type="ARBA" id="ARBA00056719"/>
    </source>
</evidence>
<evidence type="ECO:0000313" key="12">
    <source>
        <dbReference type="Proteomes" id="UP000251075"/>
    </source>
</evidence>
<gene>
    <name evidence="11" type="ORF">CU669_18040</name>
</gene>
<dbReference type="PROSITE" id="PS50928">
    <property type="entry name" value="ABC_TM1"/>
    <property type="match status" value="1"/>
</dbReference>
<feature type="transmembrane region" description="Helical" evidence="9">
    <location>
        <begin position="242"/>
        <end position="264"/>
    </location>
</feature>
<evidence type="ECO:0000256" key="9">
    <source>
        <dbReference type="RuleBase" id="RU363032"/>
    </source>
</evidence>
<evidence type="ECO:0000256" key="5">
    <source>
        <dbReference type="ARBA" id="ARBA00022692"/>
    </source>
</evidence>
<dbReference type="GO" id="GO:0005886">
    <property type="term" value="C:plasma membrane"/>
    <property type="evidence" value="ECO:0007669"/>
    <property type="project" value="UniProtKB-SubCell"/>
</dbReference>
<keyword evidence="5 9" id="KW-0812">Transmembrane</keyword>
<keyword evidence="3 9" id="KW-0813">Transport</keyword>
<dbReference type="CDD" id="cd06261">
    <property type="entry name" value="TM_PBP2"/>
    <property type="match status" value="1"/>
</dbReference>
<evidence type="ECO:0000256" key="6">
    <source>
        <dbReference type="ARBA" id="ARBA00022989"/>
    </source>
</evidence>
<feature type="transmembrane region" description="Helical" evidence="9">
    <location>
        <begin position="62"/>
        <end position="83"/>
    </location>
</feature>
<dbReference type="SUPFAM" id="SSF161098">
    <property type="entry name" value="MetI-like"/>
    <property type="match status" value="1"/>
</dbReference>
<keyword evidence="4" id="KW-1003">Cell membrane</keyword>
<dbReference type="PANTHER" id="PTHR30151">
    <property type="entry name" value="ALKANE SULFONATE ABC TRANSPORTER-RELATED, MEMBRANE SUBUNIT"/>
    <property type="match status" value="1"/>
</dbReference>
<dbReference type="InterPro" id="IPR000515">
    <property type="entry name" value="MetI-like"/>
</dbReference>
<comment type="subcellular location">
    <subcellularLocation>
        <location evidence="1 9">Cell membrane</location>
        <topology evidence="1 9">Multi-pass membrane protein</topology>
    </subcellularLocation>
</comment>
<dbReference type="OrthoDB" id="9799271at2"/>
<dbReference type="AlphaFoldDB" id="A0A364NU03"/>
<feature type="transmembrane region" description="Helical" evidence="9">
    <location>
        <begin position="146"/>
        <end position="165"/>
    </location>
</feature>
<evidence type="ECO:0000256" key="4">
    <source>
        <dbReference type="ARBA" id="ARBA00022475"/>
    </source>
</evidence>
<comment type="caution">
    <text evidence="11">The sequence shown here is derived from an EMBL/GenBank/DDBJ whole genome shotgun (WGS) entry which is preliminary data.</text>
</comment>
<dbReference type="PANTHER" id="PTHR30151:SF0">
    <property type="entry name" value="ABC TRANSPORTER PERMEASE PROTEIN MJ0413-RELATED"/>
    <property type="match status" value="1"/>
</dbReference>
<evidence type="ECO:0000256" key="2">
    <source>
        <dbReference type="ARBA" id="ARBA00009306"/>
    </source>
</evidence>
<keyword evidence="7 9" id="KW-0472">Membrane</keyword>
<keyword evidence="12" id="KW-1185">Reference proteome</keyword>
<evidence type="ECO:0000256" key="7">
    <source>
        <dbReference type="ARBA" id="ARBA00023136"/>
    </source>
</evidence>
<feature type="transmembrane region" description="Helical" evidence="9">
    <location>
        <begin position="29"/>
        <end position="50"/>
    </location>
</feature>
<dbReference type="Proteomes" id="UP000251075">
    <property type="component" value="Unassembled WGS sequence"/>
</dbReference>
<evidence type="ECO:0000256" key="1">
    <source>
        <dbReference type="ARBA" id="ARBA00004651"/>
    </source>
</evidence>
<comment type="function">
    <text evidence="8">Probably part of an ABC transporter complex. Probably responsible for the translocation of the substrate across the membrane.</text>
</comment>
<dbReference type="GO" id="GO:0042918">
    <property type="term" value="P:alkanesulfonate transmembrane transport"/>
    <property type="evidence" value="ECO:0007669"/>
    <property type="project" value="UniProtKB-ARBA"/>
</dbReference>
<evidence type="ECO:0000256" key="3">
    <source>
        <dbReference type="ARBA" id="ARBA00022448"/>
    </source>
</evidence>
<dbReference type="EMBL" id="PGTO01000021">
    <property type="protein sequence ID" value="RAU20542.1"/>
    <property type="molecule type" value="Genomic_DNA"/>
</dbReference>
<dbReference type="Pfam" id="PF00528">
    <property type="entry name" value="BPD_transp_1"/>
    <property type="match status" value="1"/>
</dbReference>
<evidence type="ECO:0000259" key="10">
    <source>
        <dbReference type="PROSITE" id="PS50928"/>
    </source>
</evidence>
<organism evidence="11 12">
    <name type="scientific">Paramagnetospirillum kuznetsovii</name>
    <dbReference type="NCBI Taxonomy" id="2053833"/>
    <lineage>
        <taxon>Bacteria</taxon>
        <taxon>Pseudomonadati</taxon>
        <taxon>Pseudomonadota</taxon>
        <taxon>Alphaproteobacteria</taxon>
        <taxon>Rhodospirillales</taxon>
        <taxon>Magnetospirillaceae</taxon>
        <taxon>Paramagnetospirillum</taxon>
    </lineage>
</organism>
<reference evidence="11 12" key="1">
    <citation type="submission" date="2017-11" db="EMBL/GenBank/DDBJ databases">
        <title>Draft genome sequence of magnetotactic bacterium Magnetospirillum kuznetsovii LBB-42.</title>
        <authorList>
            <person name="Grouzdev D.S."/>
            <person name="Rysina M.S."/>
            <person name="Baslerov R.V."/>
            <person name="Koziaeva V."/>
        </authorList>
    </citation>
    <scope>NUCLEOTIDE SEQUENCE [LARGE SCALE GENOMIC DNA]</scope>
    <source>
        <strain evidence="11 12">LBB-42</strain>
    </source>
</reference>
<comment type="similarity">
    <text evidence="2 9">Belongs to the binding-protein-dependent transport system permease family.</text>
</comment>
<protein>
    <recommendedName>
        <fullName evidence="10">ABC transmembrane type-1 domain-containing protein</fullName>
    </recommendedName>
</protein>
<feature type="domain" description="ABC transmembrane type-1" evidence="10">
    <location>
        <begin position="84"/>
        <end position="264"/>
    </location>
</feature>
<dbReference type="Gene3D" id="1.10.3720.10">
    <property type="entry name" value="MetI-like"/>
    <property type="match status" value="1"/>
</dbReference>
<dbReference type="FunFam" id="1.10.3720.10:FF:000003">
    <property type="entry name" value="Aliphatic sulfonate ABC transporter permease"/>
    <property type="match status" value="1"/>
</dbReference>
<keyword evidence="6 9" id="KW-1133">Transmembrane helix</keyword>